<feature type="region of interest" description="Disordered" evidence="1">
    <location>
        <begin position="387"/>
        <end position="408"/>
    </location>
</feature>
<keyword evidence="2" id="KW-0808">Transferase</keyword>
<evidence type="ECO:0000256" key="1">
    <source>
        <dbReference type="SAM" id="MobiDB-lite"/>
    </source>
</evidence>
<evidence type="ECO:0000313" key="3">
    <source>
        <dbReference type="Proteomes" id="UP000554720"/>
    </source>
</evidence>
<dbReference type="GO" id="GO:0007186">
    <property type="term" value="P:G protein-coupled receptor signaling pathway"/>
    <property type="evidence" value="ECO:0007669"/>
    <property type="project" value="TreeGrafter"/>
</dbReference>
<name>A0A7L2EMH2_ANTMN</name>
<keyword evidence="3" id="KW-1185">Reference proteome</keyword>
<proteinExistence type="predicted"/>
<comment type="caution">
    <text evidence="2">The sequence shown here is derived from an EMBL/GenBank/DDBJ whole genome shotgun (WGS) entry which is preliminary data.</text>
</comment>
<dbReference type="Pfam" id="PF10486">
    <property type="entry name" value="PI3K_1B_p101"/>
    <property type="match status" value="3"/>
</dbReference>
<reference evidence="2 3" key="1">
    <citation type="submission" date="2019-09" db="EMBL/GenBank/DDBJ databases">
        <title>Bird 10,000 Genomes (B10K) Project - Family phase.</title>
        <authorList>
            <person name="Zhang G."/>
        </authorList>
    </citation>
    <scope>NUCLEOTIDE SEQUENCE [LARGE SCALE GENOMIC DNA]</scope>
    <source>
        <strain evidence="2">B10K-DU-011-42</strain>
        <tissue evidence="2">Muscle</tissue>
    </source>
</reference>
<dbReference type="PANTHER" id="PTHR15593">
    <property type="entry name" value="PHOSPHATIDYLINOSITOL 3-KINASE REGULATORY SUBUNIT"/>
    <property type="match status" value="1"/>
</dbReference>
<dbReference type="EMBL" id="VWYI01044248">
    <property type="protein sequence ID" value="NXQ63185.1"/>
    <property type="molecule type" value="Genomic_DNA"/>
</dbReference>
<dbReference type="PANTHER" id="PTHR15593:SF1">
    <property type="entry name" value="PHOSPHOINOSITIDE 3-KINASE REGULATORY SUBUNIT 6"/>
    <property type="match status" value="1"/>
</dbReference>
<sequence length="743" mass="82599">AELESDLVRRVRALLRELDGHNPSCQSDRGMLRWTLHKKIQQNPSSSCVLVRILVKELERAERGDLRHYIIPLLHTLMYTWIQAPCIPDELCARVYDFCKKLLTLPKPFCTIGQDYASKLQVERTAPGTLYQRMVISEQSLRSAPFPYQEKIFIFADPELLPEAICKVLVTDTEAAQASQSPRGCMSFVVTHALQAALGDTCDIHGLRAQLQQALAPEDVEHWFQQVVAAVEGAASEGSSDRGQHRARLERIYRSLLGSLPAGNAPQEELKGTPLPNPNISFHLWTEDEQLWKELVVFLRPLSQSCEPDSVGQELEPREMQDILAGCGCCGQSRFSVLSTDSGIERDLPAQEEPGAAAAERSRLHRKGGIKKKLSPLDNVALLQAGSAVPAGKPPGKLPRRSGATPEPVAPLQRLHTARVVLLGDDRVLGRLAQAFHSLRKREARRVFLTARLNLQFYHIPVLPGQPHPSDPAGPEKLCEVAGYLGRADPWYESNINTLCHIIPKLATMPSSPSRALVTNLFLSDVIAYYARMGTQPVCFQVHSVKVLFRDPAQDPAEDVFLTELLAQVQDSPSHRELSTTKRKSSLDGPGIDLTVTYRKVVLSERHKELALALRSTGLLMKAIPAEEAEGLGCLTVTITEIIRINNLAGRSFSAVANRFKTRNIKIRSPEQRPFTVQLDKDSRRTYRDVVGLEVSPCLEPSYCLQKTRTMKFSPHETEDVGLVKYLPKSLLLPINTFAGVIQ</sequence>
<dbReference type="GO" id="GO:0046935">
    <property type="term" value="F:1-phosphatidylinositol-3-kinase regulator activity"/>
    <property type="evidence" value="ECO:0007669"/>
    <property type="project" value="InterPro"/>
</dbReference>
<feature type="non-terminal residue" evidence="2">
    <location>
        <position position="743"/>
    </location>
</feature>
<protein>
    <submittedName>
        <fullName evidence="2">PI3R6 kinase</fullName>
    </submittedName>
</protein>
<evidence type="ECO:0000313" key="2">
    <source>
        <dbReference type="EMBL" id="NXQ63185.1"/>
    </source>
</evidence>
<dbReference type="InterPro" id="IPR019522">
    <property type="entry name" value="PIK3R5/6"/>
</dbReference>
<organism evidence="2 3">
    <name type="scientific">Anthoscopus minutus</name>
    <name type="common">Southern penduline-tit</name>
    <dbReference type="NCBI Taxonomy" id="156561"/>
    <lineage>
        <taxon>Eukaryota</taxon>
        <taxon>Metazoa</taxon>
        <taxon>Chordata</taxon>
        <taxon>Craniata</taxon>
        <taxon>Vertebrata</taxon>
        <taxon>Euteleostomi</taxon>
        <taxon>Archelosauria</taxon>
        <taxon>Archosauria</taxon>
        <taxon>Dinosauria</taxon>
        <taxon>Saurischia</taxon>
        <taxon>Theropoda</taxon>
        <taxon>Coelurosauria</taxon>
        <taxon>Aves</taxon>
        <taxon>Neognathae</taxon>
        <taxon>Neoaves</taxon>
        <taxon>Telluraves</taxon>
        <taxon>Australaves</taxon>
        <taxon>Passeriformes</taxon>
        <taxon>Paridae</taxon>
        <taxon>Anthoscopus</taxon>
    </lineage>
</organism>
<dbReference type="Proteomes" id="UP000554720">
    <property type="component" value="Unassembled WGS sequence"/>
</dbReference>
<dbReference type="AlphaFoldDB" id="A0A7L2EMH2"/>
<feature type="non-terminal residue" evidence="2">
    <location>
        <position position="1"/>
    </location>
</feature>
<accession>A0A7L2EMH2</accession>
<dbReference type="GO" id="GO:0016301">
    <property type="term" value="F:kinase activity"/>
    <property type="evidence" value="ECO:0007669"/>
    <property type="project" value="UniProtKB-KW"/>
</dbReference>
<gene>
    <name evidence="2" type="primary">Pik3r6</name>
    <name evidence="2" type="ORF">ANTMIN_R02655</name>
</gene>
<dbReference type="GO" id="GO:0005944">
    <property type="term" value="C:phosphatidylinositol 3-kinase complex, class IB"/>
    <property type="evidence" value="ECO:0007669"/>
    <property type="project" value="InterPro"/>
</dbReference>
<keyword evidence="2" id="KW-0418">Kinase</keyword>
<dbReference type="OrthoDB" id="8781591at2759"/>